<accession>A0A518D9Q0</accession>
<sequence precursor="true">MTRRYCMLRPIFLSGLLVSCLPVEGADLSAAMVESLRSDGHYDEAIEFLDRAGQDPLASDAFRARVPYERALTLLDQASKQLTGAARDAAVARASRDLESFAKTSNNAELSAEATSRLALARLDAGRQLAATAETLPSAERAAQLKQARAEFDRSREMFDQSETLFDKALDQYKAVKSDSPEAQRRLDLRNQLAQARLLRGRALLEQARTFPAGSKQRKELGQQAADELADLYEKYSRWTVGFYAHLYEGQAYELAEQTKLAEGAYLDLTELLAEVDELQPLVTLAHAYLVGTRLASGEADTAAQAGKQALDALSAAQLDRPESLALKYQVAMAQLQLAEAQRNAGQAQKLRLSARGLLRDASSRGNEFITDAKLALADLSAKLGDSDEEPENFAQAYQAGRDAFSAVAAAKLGARLAAGNNQEAIEQLNAQAREAERNAESKLAAALLLVDDETDVKQINDARYLLSYLRYENEEYYRAAVLGSYIAQQYPDDPNAEKGAKVALASLEQLYRQAGEDAAGGFESRSLAEMAGFVTRRWPGSTTADAAFTVLLSLAIRENRLSEARAVIDSVEPAQRAQFELKLAAALWEQSLKSPDDAALHAEAIEALQTSFAAARGGGATQPAATAALYLAQARLDEDQAAEALKLLQDPKLGPLTLVRRGDPAVARDGYDVETYKAALRAYVSATPPQTDEALKVMGSLEKSLGASSPRLATIYFGLGVQLQRQVARLTEMGRSAEADRVSSAFAAILDRLSSRGGGADWTKQQWIAVTYYNLAEGMAGEKQTAYFKKASDQFARMIELAGSDPTFAPSDTSVLAARMQFGQCQRKLGEYEQALETFAGLLAEREAMLDVQKAAAYTYQEWATADDAGMFKLAISGGRPAPETGKNTVWGWSKLASVAGRVMRSNPKFRDTFFEAWLNIARSRYLEAEKAAEPRRAQLLESAQRTITALMQQYPDLGGETSEAQFDQLMKAIQKAEGQPTDGLKALRS</sequence>
<dbReference type="OrthoDB" id="224351at2"/>
<organism evidence="3 4">
    <name type="scientific">Pirellulimonas nuda</name>
    <dbReference type="NCBI Taxonomy" id="2528009"/>
    <lineage>
        <taxon>Bacteria</taxon>
        <taxon>Pseudomonadati</taxon>
        <taxon>Planctomycetota</taxon>
        <taxon>Planctomycetia</taxon>
        <taxon>Pirellulales</taxon>
        <taxon>Lacipirellulaceae</taxon>
        <taxon>Pirellulimonas</taxon>
    </lineage>
</organism>
<evidence type="ECO:0000313" key="3">
    <source>
        <dbReference type="EMBL" id="QDU88212.1"/>
    </source>
</evidence>
<keyword evidence="2" id="KW-0732">Signal</keyword>
<dbReference type="PROSITE" id="PS51257">
    <property type="entry name" value="PROKAR_LIPOPROTEIN"/>
    <property type="match status" value="1"/>
</dbReference>
<dbReference type="Proteomes" id="UP000317429">
    <property type="component" value="Chromosome"/>
</dbReference>
<dbReference type="EMBL" id="CP036291">
    <property type="protein sequence ID" value="QDU88212.1"/>
    <property type="molecule type" value="Genomic_DNA"/>
</dbReference>
<keyword evidence="4" id="KW-1185">Reference proteome</keyword>
<reference evidence="3 4" key="1">
    <citation type="submission" date="2019-02" db="EMBL/GenBank/DDBJ databases">
        <title>Deep-cultivation of Planctomycetes and their phenomic and genomic characterization uncovers novel biology.</title>
        <authorList>
            <person name="Wiegand S."/>
            <person name="Jogler M."/>
            <person name="Boedeker C."/>
            <person name="Pinto D."/>
            <person name="Vollmers J."/>
            <person name="Rivas-Marin E."/>
            <person name="Kohn T."/>
            <person name="Peeters S.H."/>
            <person name="Heuer A."/>
            <person name="Rast P."/>
            <person name="Oberbeckmann S."/>
            <person name="Bunk B."/>
            <person name="Jeske O."/>
            <person name="Meyerdierks A."/>
            <person name="Storesund J.E."/>
            <person name="Kallscheuer N."/>
            <person name="Luecker S."/>
            <person name="Lage O.M."/>
            <person name="Pohl T."/>
            <person name="Merkel B.J."/>
            <person name="Hornburger P."/>
            <person name="Mueller R.-W."/>
            <person name="Bruemmer F."/>
            <person name="Labrenz M."/>
            <person name="Spormann A.M."/>
            <person name="Op den Camp H."/>
            <person name="Overmann J."/>
            <person name="Amann R."/>
            <person name="Jetten M.S.M."/>
            <person name="Mascher T."/>
            <person name="Medema M.H."/>
            <person name="Devos D.P."/>
            <person name="Kaster A.-K."/>
            <person name="Ovreas L."/>
            <person name="Rohde M."/>
            <person name="Galperin M.Y."/>
            <person name="Jogler C."/>
        </authorList>
    </citation>
    <scope>NUCLEOTIDE SEQUENCE [LARGE SCALE GENOMIC DNA]</scope>
    <source>
        <strain evidence="3 4">Pla175</strain>
    </source>
</reference>
<evidence type="ECO:0000256" key="1">
    <source>
        <dbReference type="SAM" id="Coils"/>
    </source>
</evidence>
<protein>
    <recommendedName>
        <fullName evidence="5">Tetratricopeptide repeat protein</fullName>
    </recommendedName>
</protein>
<dbReference type="RefSeq" id="WP_145282887.1">
    <property type="nucleotide sequence ID" value="NZ_CP036291.1"/>
</dbReference>
<feature type="signal peptide" evidence="2">
    <location>
        <begin position="1"/>
        <end position="25"/>
    </location>
</feature>
<feature type="coiled-coil region" evidence="1">
    <location>
        <begin position="419"/>
        <end position="446"/>
    </location>
</feature>
<evidence type="ECO:0008006" key="5">
    <source>
        <dbReference type="Google" id="ProtNLM"/>
    </source>
</evidence>
<evidence type="ECO:0000313" key="4">
    <source>
        <dbReference type="Proteomes" id="UP000317429"/>
    </source>
</evidence>
<dbReference type="KEGG" id="pnd:Pla175_15840"/>
<keyword evidence="1" id="KW-0175">Coiled coil</keyword>
<feature type="chain" id="PRO_5022094071" description="Tetratricopeptide repeat protein" evidence="2">
    <location>
        <begin position="26"/>
        <end position="991"/>
    </location>
</feature>
<proteinExistence type="predicted"/>
<dbReference type="AlphaFoldDB" id="A0A518D9Q0"/>
<name>A0A518D9Q0_9BACT</name>
<gene>
    <name evidence="3" type="ORF">Pla175_15840</name>
</gene>
<evidence type="ECO:0000256" key="2">
    <source>
        <dbReference type="SAM" id="SignalP"/>
    </source>
</evidence>